<gene>
    <name evidence="2" type="ORF">FRACYDRAFT_269500</name>
</gene>
<proteinExistence type="predicted"/>
<dbReference type="AlphaFoldDB" id="A0A1E7FCF7"/>
<dbReference type="InParanoid" id="A0A1E7FCF7"/>
<evidence type="ECO:0000256" key="1">
    <source>
        <dbReference type="SAM" id="MobiDB-lite"/>
    </source>
</evidence>
<evidence type="ECO:0000313" key="3">
    <source>
        <dbReference type="Proteomes" id="UP000095751"/>
    </source>
</evidence>
<name>A0A1E7FCF7_9STRA</name>
<feature type="region of interest" description="Disordered" evidence="1">
    <location>
        <begin position="1"/>
        <end position="44"/>
    </location>
</feature>
<dbReference type="KEGG" id="fcy:FRACYDRAFT_269500"/>
<protein>
    <submittedName>
        <fullName evidence="2">Uncharacterized protein</fullName>
    </submittedName>
</protein>
<reference evidence="2 3" key="1">
    <citation type="submission" date="2016-09" db="EMBL/GenBank/DDBJ databases">
        <title>Extensive genetic diversity and differential bi-allelic expression allows diatom success in the polar Southern Ocean.</title>
        <authorList>
            <consortium name="DOE Joint Genome Institute"/>
            <person name="Mock T."/>
            <person name="Otillar R.P."/>
            <person name="Strauss J."/>
            <person name="Dupont C."/>
            <person name="Frickenhaus S."/>
            <person name="Maumus F."/>
            <person name="Mcmullan M."/>
            <person name="Sanges R."/>
            <person name="Schmutz J."/>
            <person name="Toseland A."/>
            <person name="Valas R."/>
            <person name="Veluchamy A."/>
            <person name="Ward B.J."/>
            <person name="Allen A."/>
            <person name="Barry K."/>
            <person name="Falciatore A."/>
            <person name="Ferrante M."/>
            <person name="Fortunato A.E."/>
            <person name="Gloeckner G."/>
            <person name="Gruber A."/>
            <person name="Hipkin R."/>
            <person name="Janech M."/>
            <person name="Kroth P."/>
            <person name="Leese F."/>
            <person name="Lindquist E."/>
            <person name="Lyon B.R."/>
            <person name="Martin J."/>
            <person name="Mayer C."/>
            <person name="Parker M."/>
            <person name="Quesneville H."/>
            <person name="Raymond J."/>
            <person name="Uhlig C."/>
            <person name="Valentin K.U."/>
            <person name="Worden A.Z."/>
            <person name="Armbrust E.V."/>
            <person name="Bowler C."/>
            <person name="Green B."/>
            <person name="Moulton V."/>
            <person name="Van Oosterhout C."/>
            <person name="Grigoriev I."/>
        </authorList>
    </citation>
    <scope>NUCLEOTIDE SEQUENCE [LARGE SCALE GENOMIC DNA]</scope>
    <source>
        <strain evidence="2 3">CCMP1102</strain>
    </source>
</reference>
<dbReference type="Proteomes" id="UP000095751">
    <property type="component" value="Unassembled WGS sequence"/>
</dbReference>
<accession>A0A1E7FCF7</accession>
<feature type="compositionally biased region" description="Low complexity" evidence="1">
    <location>
        <begin position="17"/>
        <end position="44"/>
    </location>
</feature>
<keyword evidence="3" id="KW-1185">Reference proteome</keyword>
<evidence type="ECO:0000313" key="2">
    <source>
        <dbReference type="EMBL" id="OEU15814.1"/>
    </source>
</evidence>
<dbReference type="EMBL" id="KV784359">
    <property type="protein sequence ID" value="OEU15814.1"/>
    <property type="molecule type" value="Genomic_DNA"/>
</dbReference>
<organism evidence="2 3">
    <name type="scientific">Fragilariopsis cylindrus CCMP1102</name>
    <dbReference type="NCBI Taxonomy" id="635003"/>
    <lineage>
        <taxon>Eukaryota</taxon>
        <taxon>Sar</taxon>
        <taxon>Stramenopiles</taxon>
        <taxon>Ochrophyta</taxon>
        <taxon>Bacillariophyta</taxon>
        <taxon>Bacillariophyceae</taxon>
        <taxon>Bacillariophycidae</taxon>
        <taxon>Bacillariales</taxon>
        <taxon>Bacillariaceae</taxon>
        <taxon>Fragilariopsis</taxon>
    </lineage>
</organism>
<sequence>MGTPNNSNKEDYVANVTNTTSSSTNSTPDGSATTPTRRISSSTTIEEKDNTFAMFIMALGVASAGGLAMKGGQTDSLLRRFSSASKIQQAGRGKAAATTRSTVPTKTKLKSKLDAYDKNKLYKVKKTMHEKDDFV</sequence>